<evidence type="ECO:0000313" key="2">
    <source>
        <dbReference type="Proteomes" id="UP000299102"/>
    </source>
</evidence>
<dbReference type="Proteomes" id="UP000299102">
    <property type="component" value="Unassembled WGS sequence"/>
</dbReference>
<accession>A0A4C1YKJ2</accession>
<evidence type="ECO:0000313" key="1">
    <source>
        <dbReference type="EMBL" id="GBP75159.1"/>
    </source>
</evidence>
<comment type="caution">
    <text evidence="1">The sequence shown here is derived from an EMBL/GenBank/DDBJ whole genome shotgun (WGS) entry which is preliminary data.</text>
</comment>
<dbReference type="EMBL" id="BGZK01001238">
    <property type="protein sequence ID" value="GBP75159.1"/>
    <property type="molecule type" value="Genomic_DNA"/>
</dbReference>
<organism evidence="1 2">
    <name type="scientific">Eumeta variegata</name>
    <name type="common">Bagworm moth</name>
    <name type="synonym">Eumeta japonica</name>
    <dbReference type="NCBI Taxonomy" id="151549"/>
    <lineage>
        <taxon>Eukaryota</taxon>
        <taxon>Metazoa</taxon>
        <taxon>Ecdysozoa</taxon>
        <taxon>Arthropoda</taxon>
        <taxon>Hexapoda</taxon>
        <taxon>Insecta</taxon>
        <taxon>Pterygota</taxon>
        <taxon>Neoptera</taxon>
        <taxon>Endopterygota</taxon>
        <taxon>Lepidoptera</taxon>
        <taxon>Glossata</taxon>
        <taxon>Ditrysia</taxon>
        <taxon>Tineoidea</taxon>
        <taxon>Psychidae</taxon>
        <taxon>Oiketicinae</taxon>
        <taxon>Eumeta</taxon>
    </lineage>
</organism>
<gene>
    <name evidence="1" type="ORF">EVAR_90328_1</name>
</gene>
<dbReference type="AlphaFoldDB" id="A0A4C1YKJ2"/>
<sequence>MEDNFLSILVIIKKERLAKRASKDTVQDSAVECTVRRTQLCRSEMPVNDAMRRYNAPDSSFLSPACQFYAIETPS</sequence>
<protein>
    <submittedName>
        <fullName evidence="1">Uncharacterized protein</fullName>
    </submittedName>
</protein>
<keyword evidence="2" id="KW-1185">Reference proteome</keyword>
<proteinExistence type="predicted"/>
<name>A0A4C1YKJ2_EUMVA</name>
<reference evidence="1 2" key="1">
    <citation type="journal article" date="2019" name="Commun. Biol.">
        <title>The bagworm genome reveals a unique fibroin gene that provides high tensile strength.</title>
        <authorList>
            <person name="Kono N."/>
            <person name="Nakamura H."/>
            <person name="Ohtoshi R."/>
            <person name="Tomita M."/>
            <person name="Numata K."/>
            <person name="Arakawa K."/>
        </authorList>
    </citation>
    <scope>NUCLEOTIDE SEQUENCE [LARGE SCALE GENOMIC DNA]</scope>
</reference>